<sequence>MAQAVRQDATIHFGQTVIKVVSRMEDWPIGCVNVTTASGDAFLFDELVFTAPLGWLKQHQASTFQPPLPARLVSAIDSIGYGCLEKVYISFPDAFWKRPDATTGRVVRGFCQWLAPGVYAQPSNPEHWPHEAVDLSTMPASTAHPTLLFYTFGAQSRHITDTLEALRANADKTDTTDTAQNNFLINYFRPYFSRLPHYDAVEPACQPVACLATSWLHDDLAGNGSYSNFQVGLEAGDEDVRTMREGLPDRGLWLAGEHTAPFVALGTATGAHWSGESVGRRIAESYGRQRE</sequence>
<evidence type="ECO:0000313" key="2">
    <source>
        <dbReference type="EMBL" id="EFX03271.1"/>
    </source>
</evidence>
<organism evidence="3">
    <name type="scientific">Grosmannia clavigera (strain kw1407 / UAMH 11150)</name>
    <name type="common">Blue stain fungus</name>
    <name type="synonym">Graphiocladiella clavigera</name>
    <dbReference type="NCBI Taxonomy" id="655863"/>
    <lineage>
        <taxon>Eukaryota</taxon>
        <taxon>Fungi</taxon>
        <taxon>Dikarya</taxon>
        <taxon>Ascomycota</taxon>
        <taxon>Pezizomycotina</taxon>
        <taxon>Sordariomycetes</taxon>
        <taxon>Sordariomycetidae</taxon>
        <taxon>Ophiostomatales</taxon>
        <taxon>Ophiostomataceae</taxon>
        <taxon>Leptographium</taxon>
    </lineage>
</organism>
<dbReference type="RefSeq" id="XP_014172753.1">
    <property type="nucleotide sequence ID" value="XM_014317278.1"/>
</dbReference>
<dbReference type="STRING" id="655863.F0XGA5"/>
<dbReference type="HOGENOM" id="CLU_956609_0_0_1"/>
<dbReference type="PANTHER" id="PTHR10742">
    <property type="entry name" value="FLAVIN MONOAMINE OXIDASE"/>
    <property type="match status" value="1"/>
</dbReference>
<dbReference type="Proteomes" id="UP000007796">
    <property type="component" value="Unassembled WGS sequence"/>
</dbReference>
<dbReference type="InParanoid" id="F0XGA5"/>
<dbReference type="InterPro" id="IPR036188">
    <property type="entry name" value="FAD/NAD-bd_sf"/>
</dbReference>
<dbReference type="GO" id="GO:0016491">
    <property type="term" value="F:oxidoreductase activity"/>
    <property type="evidence" value="ECO:0007669"/>
    <property type="project" value="InterPro"/>
</dbReference>
<dbReference type="EMBL" id="GL629769">
    <property type="protein sequence ID" value="EFX03271.1"/>
    <property type="molecule type" value="Genomic_DNA"/>
</dbReference>
<dbReference type="Pfam" id="PF01593">
    <property type="entry name" value="Amino_oxidase"/>
    <property type="match status" value="1"/>
</dbReference>
<dbReference type="GeneID" id="25976275"/>
<protein>
    <submittedName>
        <fullName evidence="2">Flavin containing amine oxidoreductase</fullName>
    </submittedName>
</protein>
<dbReference type="GO" id="GO:0003682">
    <property type="term" value="F:chromatin binding"/>
    <property type="evidence" value="ECO:0007669"/>
    <property type="project" value="TreeGrafter"/>
</dbReference>
<dbReference type="InterPro" id="IPR050281">
    <property type="entry name" value="Flavin_monoamine_oxidase"/>
</dbReference>
<dbReference type="GO" id="GO:0050660">
    <property type="term" value="F:flavin adenine dinucleotide binding"/>
    <property type="evidence" value="ECO:0007669"/>
    <property type="project" value="TreeGrafter"/>
</dbReference>
<keyword evidence="3" id="KW-1185">Reference proteome</keyword>
<name>F0XGA5_GROCL</name>
<proteinExistence type="predicted"/>
<dbReference type="AlphaFoldDB" id="F0XGA5"/>
<accession>F0XGA5</accession>
<dbReference type="SUPFAM" id="SSF54373">
    <property type="entry name" value="FAD-linked reductases, C-terminal domain"/>
    <property type="match status" value="1"/>
</dbReference>
<dbReference type="SUPFAM" id="SSF51905">
    <property type="entry name" value="FAD/NAD(P)-binding domain"/>
    <property type="match status" value="1"/>
</dbReference>
<dbReference type="GO" id="GO:0006338">
    <property type="term" value="P:chromatin remodeling"/>
    <property type="evidence" value="ECO:0007669"/>
    <property type="project" value="TreeGrafter"/>
</dbReference>
<feature type="domain" description="Amine oxidase" evidence="1">
    <location>
        <begin position="2"/>
        <end position="277"/>
    </location>
</feature>
<reference evidence="2 3" key="1">
    <citation type="journal article" date="2011" name="Proc. Natl. Acad. Sci. U.S.A.">
        <title>Genome and transcriptome analyses of the mountain pine beetle-fungal symbiont Grosmannia clavigera, a lodgepole pine pathogen.</title>
        <authorList>
            <person name="DiGuistini S."/>
            <person name="Wang Y."/>
            <person name="Liao N.Y."/>
            <person name="Taylor G."/>
            <person name="Tanguay P."/>
            <person name="Feau N."/>
            <person name="Henrissat B."/>
            <person name="Chan S.K."/>
            <person name="Hesse-Orce U."/>
            <person name="Alamouti S.M."/>
            <person name="Tsui C.K.M."/>
            <person name="Docking R.T."/>
            <person name="Levasseur A."/>
            <person name="Haridas S."/>
            <person name="Robertson G."/>
            <person name="Birol I."/>
            <person name="Holt R.A."/>
            <person name="Marra M.A."/>
            <person name="Hamelin R.C."/>
            <person name="Hirst M."/>
            <person name="Jones S.J.M."/>
            <person name="Bohlmann J."/>
            <person name="Breuil C."/>
        </authorList>
    </citation>
    <scope>NUCLEOTIDE SEQUENCE [LARGE SCALE GENOMIC DNA]</scope>
    <source>
        <strain evidence="3">kw1407 / UAMH 11150</strain>
    </source>
</reference>
<evidence type="ECO:0000259" key="1">
    <source>
        <dbReference type="Pfam" id="PF01593"/>
    </source>
</evidence>
<gene>
    <name evidence="2" type="ORF">CMQ_3200</name>
</gene>
<dbReference type="PANTHER" id="PTHR10742:SF414">
    <property type="entry name" value="CONTAINING AMINE OXIDASE, PUTATIVE (AFU_ORTHOLOGUE AFUA_3G12150)-RELATED"/>
    <property type="match status" value="1"/>
</dbReference>
<dbReference type="eggNOG" id="KOG0685">
    <property type="taxonomic scope" value="Eukaryota"/>
</dbReference>
<dbReference type="InterPro" id="IPR002937">
    <property type="entry name" value="Amino_oxidase"/>
</dbReference>
<evidence type="ECO:0000313" key="3">
    <source>
        <dbReference type="Proteomes" id="UP000007796"/>
    </source>
</evidence>
<dbReference type="OrthoDB" id="5046242at2759"/>
<dbReference type="Gene3D" id="3.90.660.10">
    <property type="match status" value="1"/>
</dbReference>